<dbReference type="EMBL" id="NTHN02000057">
    <property type="protein sequence ID" value="MCT4372820.1"/>
    <property type="molecule type" value="Genomic_DNA"/>
</dbReference>
<accession>A0ABT2KRS5</accession>
<evidence type="ECO:0000313" key="2">
    <source>
        <dbReference type="Proteomes" id="UP000217448"/>
    </source>
</evidence>
<evidence type="ECO:0000313" key="1">
    <source>
        <dbReference type="EMBL" id="MCT4372820.1"/>
    </source>
</evidence>
<proteinExistence type="predicted"/>
<keyword evidence="2" id="KW-1185">Reference proteome</keyword>
<organism evidence="1 2">
    <name type="scientific">Alloyangia mangrovi</name>
    <dbReference type="NCBI Taxonomy" id="1779329"/>
    <lineage>
        <taxon>Bacteria</taxon>
        <taxon>Pseudomonadati</taxon>
        <taxon>Pseudomonadota</taxon>
        <taxon>Alphaproteobacteria</taxon>
        <taxon>Rhodobacterales</taxon>
        <taxon>Roseobacteraceae</taxon>
        <taxon>Alloyangia</taxon>
    </lineage>
</organism>
<sequence>MSTASVTWQLTAGDVSVLVTATDDGSGNITFKYELVGGIADLNGFFIDIDNDGGVFRSLGGGNNMNGSDSDGDKLDGFDFAAQIGTVGGE</sequence>
<reference evidence="2" key="1">
    <citation type="submission" date="2023-07" db="EMBL/GenBank/DDBJ databases">
        <title>Yangia mangrovi SAOS 153D genome.</title>
        <authorList>
            <person name="Verma A."/>
            <person name="Pal Y."/>
            <person name="Sundharam S."/>
            <person name="Bisht B."/>
            <person name="Srinivasan K."/>
        </authorList>
    </citation>
    <scope>NUCLEOTIDE SEQUENCE [LARGE SCALE GENOMIC DNA]</scope>
    <source>
        <strain evidence="2">SAOS 153D</strain>
    </source>
</reference>
<comment type="caution">
    <text evidence="1">The sequence shown here is derived from an EMBL/GenBank/DDBJ whole genome shotgun (WGS) entry which is preliminary data.</text>
</comment>
<name>A0ABT2KRS5_9RHOB</name>
<protein>
    <submittedName>
        <fullName evidence="1">Uncharacterized protein</fullName>
    </submittedName>
</protein>
<dbReference type="RefSeq" id="WP_260350051.1">
    <property type="nucleotide sequence ID" value="NZ_NTHN02000057.1"/>
</dbReference>
<gene>
    <name evidence="1" type="ORF">CLG85_021935</name>
</gene>
<dbReference type="Proteomes" id="UP000217448">
    <property type="component" value="Unassembled WGS sequence"/>
</dbReference>